<evidence type="ECO:0000313" key="2">
    <source>
        <dbReference type="Proteomes" id="UP000800036"/>
    </source>
</evidence>
<dbReference type="AlphaFoldDB" id="A0A6A5V570"/>
<proteinExistence type="predicted"/>
<evidence type="ECO:0000313" key="1">
    <source>
        <dbReference type="EMBL" id="KAF1971182.1"/>
    </source>
</evidence>
<feature type="non-terminal residue" evidence="1">
    <location>
        <position position="1"/>
    </location>
</feature>
<name>A0A6A5V570_9PLEO</name>
<protein>
    <submittedName>
        <fullName evidence="1">Uncharacterized protein</fullName>
    </submittedName>
</protein>
<reference evidence="1" key="1">
    <citation type="journal article" date="2020" name="Stud. Mycol.">
        <title>101 Dothideomycetes genomes: a test case for predicting lifestyles and emergence of pathogens.</title>
        <authorList>
            <person name="Haridas S."/>
            <person name="Albert R."/>
            <person name="Binder M."/>
            <person name="Bloem J."/>
            <person name="Labutti K."/>
            <person name="Salamov A."/>
            <person name="Andreopoulos B."/>
            <person name="Baker S."/>
            <person name="Barry K."/>
            <person name="Bills G."/>
            <person name="Bluhm B."/>
            <person name="Cannon C."/>
            <person name="Castanera R."/>
            <person name="Culley D."/>
            <person name="Daum C."/>
            <person name="Ezra D."/>
            <person name="Gonzalez J."/>
            <person name="Henrissat B."/>
            <person name="Kuo A."/>
            <person name="Liang C."/>
            <person name="Lipzen A."/>
            <person name="Lutzoni F."/>
            <person name="Magnuson J."/>
            <person name="Mondo S."/>
            <person name="Nolan M."/>
            <person name="Ohm R."/>
            <person name="Pangilinan J."/>
            <person name="Park H.-J."/>
            <person name="Ramirez L."/>
            <person name="Alfaro M."/>
            <person name="Sun H."/>
            <person name="Tritt A."/>
            <person name="Yoshinaga Y."/>
            <person name="Zwiers L.-H."/>
            <person name="Turgeon B."/>
            <person name="Goodwin S."/>
            <person name="Spatafora J."/>
            <person name="Crous P."/>
            <person name="Grigoriev I."/>
        </authorList>
    </citation>
    <scope>NUCLEOTIDE SEQUENCE</scope>
    <source>
        <strain evidence="1">CBS 107.79</strain>
    </source>
</reference>
<accession>A0A6A5V570</accession>
<dbReference type="EMBL" id="ML976695">
    <property type="protein sequence ID" value="KAF1971182.1"/>
    <property type="molecule type" value="Genomic_DNA"/>
</dbReference>
<dbReference type="Proteomes" id="UP000800036">
    <property type="component" value="Unassembled WGS sequence"/>
</dbReference>
<organism evidence="1 2">
    <name type="scientific">Bimuria novae-zelandiae CBS 107.79</name>
    <dbReference type="NCBI Taxonomy" id="1447943"/>
    <lineage>
        <taxon>Eukaryota</taxon>
        <taxon>Fungi</taxon>
        <taxon>Dikarya</taxon>
        <taxon>Ascomycota</taxon>
        <taxon>Pezizomycotina</taxon>
        <taxon>Dothideomycetes</taxon>
        <taxon>Pleosporomycetidae</taxon>
        <taxon>Pleosporales</taxon>
        <taxon>Massarineae</taxon>
        <taxon>Didymosphaeriaceae</taxon>
        <taxon>Bimuria</taxon>
    </lineage>
</organism>
<sequence>GITNALAVFFRAIIKILREYYLHDAALFIDNVYLRGAKHDANISFIPKLLKIRRFVLKYI</sequence>
<gene>
    <name evidence="1" type="ORF">BU23DRAFT_471794</name>
</gene>
<keyword evidence="2" id="KW-1185">Reference proteome</keyword>